<proteinExistence type="predicted"/>
<reference evidence="1" key="1">
    <citation type="submission" date="2014-11" db="EMBL/GenBank/DDBJ databases">
        <authorList>
            <person name="Amaro Gonzalez C."/>
        </authorList>
    </citation>
    <scope>NUCLEOTIDE SEQUENCE</scope>
</reference>
<sequence length="45" mass="5502">MNTSHSHSASDWLTRNQRQKCRNTMILYSFLYHFWGKQMSSYPVY</sequence>
<reference evidence="1" key="2">
    <citation type="journal article" date="2015" name="Fish Shellfish Immunol.">
        <title>Early steps in the European eel (Anguilla anguilla)-Vibrio vulnificus interaction in the gills: Role of the RtxA13 toxin.</title>
        <authorList>
            <person name="Callol A."/>
            <person name="Pajuelo D."/>
            <person name="Ebbesson L."/>
            <person name="Teles M."/>
            <person name="MacKenzie S."/>
            <person name="Amaro C."/>
        </authorList>
    </citation>
    <scope>NUCLEOTIDE SEQUENCE</scope>
</reference>
<organism evidence="1">
    <name type="scientific">Anguilla anguilla</name>
    <name type="common">European freshwater eel</name>
    <name type="synonym">Muraena anguilla</name>
    <dbReference type="NCBI Taxonomy" id="7936"/>
    <lineage>
        <taxon>Eukaryota</taxon>
        <taxon>Metazoa</taxon>
        <taxon>Chordata</taxon>
        <taxon>Craniata</taxon>
        <taxon>Vertebrata</taxon>
        <taxon>Euteleostomi</taxon>
        <taxon>Actinopterygii</taxon>
        <taxon>Neopterygii</taxon>
        <taxon>Teleostei</taxon>
        <taxon>Anguilliformes</taxon>
        <taxon>Anguillidae</taxon>
        <taxon>Anguilla</taxon>
    </lineage>
</organism>
<protein>
    <submittedName>
        <fullName evidence="1">Uncharacterized protein</fullName>
    </submittedName>
</protein>
<dbReference type="AlphaFoldDB" id="A0A0E9QJ18"/>
<dbReference type="EMBL" id="GBXM01092484">
    <property type="protein sequence ID" value="JAH16093.1"/>
    <property type="molecule type" value="Transcribed_RNA"/>
</dbReference>
<accession>A0A0E9QJ18</accession>
<evidence type="ECO:0000313" key="1">
    <source>
        <dbReference type="EMBL" id="JAH16093.1"/>
    </source>
</evidence>
<name>A0A0E9QJ18_ANGAN</name>